<evidence type="ECO:0000256" key="2">
    <source>
        <dbReference type="ARBA" id="ARBA00022475"/>
    </source>
</evidence>
<evidence type="ECO:0000313" key="16">
    <source>
        <dbReference type="Proteomes" id="UP000646548"/>
    </source>
</evidence>
<keyword evidence="7" id="KW-1015">Disulfide bond</keyword>
<dbReference type="GO" id="GO:0009897">
    <property type="term" value="C:external side of plasma membrane"/>
    <property type="evidence" value="ECO:0007669"/>
    <property type="project" value="TreeGrafter"/>
</dbReference>
<dbReference type="GO" id="GO:0031295">
    <property type="term" value="P:T cell costimulation"/>
    <property type="evidence" value="ECO:0007669"/>
    <property type="project" value="TreeGrafter"/>
</dbReference>
<reference evidence="15" key="1">
    <citation type="journal article" name="BMC Genomics">
        <title>Long-read sequencing and de novo genome assembly of marine medaka (Oryzias melastigma).</title>
        <authorList>
            <person name="Liang P."/>
            <person name="Saqib H.S.A."/>
            <person name="Ni X."/>
            <person name="Shen Y."/>
        </authorList>
    </citation>
    <scope>NUCLEOTIDE SEQUENCE</scope>
    <source>
        <strain evidence="15">Bigg-433</strain>
    </source>
</reference>
<evidence type="ECO:0000256" key="6">
    <source>
        <dbReference type="ARBA" id="ARBA00023136"/>
    </source>
</evidence>
<dbReference type="GO" id="GO:0042130">
    <property type="term" value="P:negative regulation of T cell proliferation"/>
    <property type="evidence" value="ECO:0007669"/>
    <property type="project" value="TreeGrafter"/>
</dbReference>
<evidence type="ECO:0000256" key="7">
    <source>
        <dbReference type="ARBA" id="ARBA00023157"/>
    </source>
</evidence>
<keyword evidence="9" id="KW-0325">Glycoprotein</keyword>
<evidence type="ECO:0000256" key="5">
    <source>
        <dbReference type="ARBA" id="ARBA00022989"/>
    </source>
</evidence>
<name>A0A834CQX0_ORYME</name>
<dbReference type="GO" id="GO:0006955">
    <property type="term" value="P:immune response"/>
    <property type="evidence" value="ECO:0007669"/>
    <property type="project" value="TreeGrafter"/>
</dbReference>
<dbReference type="Gene3D" id="2.60.40.10">
    <property type="entry name" value="Immunoglobulins"/>
    <property type="match status" value="1"/>
</dbReference>
<dbReference type="Pfam" id="PF07686">
    <property type="entry name" value="V-set"/>
    <property type="match status" value="1"/>
</dbReference>
<accession>A0A834CQX0</accession>
<evidence type="ECO:0000256" key="9">
    <source>
        <dbReference type="ARBA" id="ARBA00023180"/>
    </source>
</evidence>
<keyword evidence="10" id="KW-0393">Immunoglobulin domain</keyword>
<evidence type="ECO:0000256" key="4">
    <source>
        <dbReference type="ARBA" id="ARBA00022729"/>
    </source>
</evidence>
<keyword evidence="4 13" id="KW-0732">Signal</keyword>
<feature type="chain" id="PRO_5032777791" evidence="13">
    <location>
        <begin position="24"/>
        <end position="216"/>
    </location>
</feature>
<gene>
    <name evidence="15" type="ORF">FQA47_004126</name>
</gene>
<dbReference type="InterPro" id="IPR051713">
    <property type="entry name" value="T-cell_Activation_Regulation"/>
</dbReference>
<dbReference type="InterPro" id="IPR013106">
    <property type="entry name" value="Ig_V-set"/>
</dbReference>
<comment type="subcellular location">
    <subcellularLocation>
        <location evidence="1">Cell membrane</location>
        <topology evidence="1">Single-pass type I membrane protein</topology>
    </subcellularLocation>
</comment>
<keyword evidence="6 12" id="KW-0472">Membrane</keyword>
<feature type="compositionally biased region" description="Basic and acidic residues" evidence="11">
    <location>
        <begin position="182"/>
        <end position="193"/>
    </location>
</feature>
<evidence type="ECO:0000256" key="8">
    <source>
        <dbReference type="ARBA" id="ARBA00023170"/>
    </source>
</evidence>
<dbReference type="GO" id="GO:0042102">
    <property type="term" value="P:positive regulation of T cell proliferation"/>
    <property type="evidence" value="ECO:0007669"/>
    <property type="project" value="TreeGrafter"/>
</dbReference>
<keyword evidence="5 12" id="KW-1133">Transmembrane helix</keyword>
<feature type="domain" description="Ig-like" evidence="14">
    <location>
        <begin position="8"/>
        <end position="120"/>
    </location>
</feature>
<dbReference type="SMART" id="SM00406">
    <property type="entry name" value="IGv"/>
    <property type="match status" value="1"/>
</dbReference>
<dbReference type="InterPro" id="IPR003599">
    <property type="entry name" value="Ig_sub"/>
</dbReference>
<keyword evidence="8" id="KW-0675">Receptor</keyword>
<dbReference type="PROSITE" id="PS50835">
    <property type="entry name" value="IG_LIKE"/>
    <property type="match status" value="1"/>
</dbReference>
<evidence type="ECO:0000259" key="14">
    <source>
        <dbReference type="PROSITE" id="PS50835"/>
    </source>
</evidence>
<comment type="caution">
    <text evidence="15">The sequence shown here is derived from an EMBL/GenBank/DDBJ whole genome shotgun (WGS) entry which is preliminary data.</text>
</comment>
<evidence type="ECO:0000256" key="12">
    <source>
        <dbReference type="SAM" id="Phobius"/>
    </source>
</evidence>
<evidence type="ECO:0000256" key="3">
    <source>
        <dbReference type="ARBA" id="ARBA00022692"/>
    </source>
</evidence>
<dbReference type="PANTHER" id="PTHR25466:SF9">
    <property type="entry name" value="FIBRONECTIN TYPE-III DOMAIN-CONTAINING PROTEIN"/>
    <property type="match status" value="1"/>
</dbReference>
<dbReference type="Proteomes" id="UP000646548">
    <property type="component" value="Unassembled WGS sequence"/>
</dbReference>
<dbReference type="EMBL" id="WKFB01000159">
    <property type="protein sequence ID" value="KAF6733384.1"/>
    <property type="molecule type" value="Genomic_DNA"/>
</dbReference>
<evidence type="ECO:0000256" key="11">
    <source>
        <dbReference type="SAM" id="MobiDB-lite"/>
    </source>
</evidence>
<dbReference type="InterPro" id="IPR007110">
    <property type="entry name" value="Ig-like_dom"/>
</dbReference>
<dbReference type="PANTHER" id="PTHR25466">
    <property type="entry name" value="T-LYMPHOCYTE ACTIVATION ANTIGEN"/>
    <property type="match status" value="1"/>
</dbReference>
<evidence type="ECO:0000256" key="13">
    <source>
        <dbReference type="SAM" id="SignalP"/>
    </source>
</evidence>
<sequence>MDFRTRTAAVVLLLALLCGGSEGLQNLTAEPGQNVTLTCDAPQNLTVLVVEWRRADLGQKKLFVVRQNRLMEGVHQQFRNRVFVPEEAEGSESVVVRNMTLQDSGTYTCQIKQTTSRIFAPLRGTSIRLLVTPPPGVGVRNGSRPGHDHLMVVGVAAGGVVVGFVVVGLVVYFIVKYKKNKDHNDPDNNRNQRPEQTSVEEIHLNGDNPESRSSAA</sequence>
<dbReference type="GO" id="GO:0071222">
    <property type="term" value="P:cellular response to lipopolysaccharide"/>
    <property type="evidence" value="ECO:0007669"/>
    <property type="project" value="TreeGrafter"/>
</dbReference>
<proteinExistence type="predicted"/>
<dbReference type="AlphaFoldDB" id="A0A834CQX0"/>
<keyword evidence="3 12" id="KW-0812">Transmembrane</keyword>
<evidence type="ECO:0000256" key="10">
    <source>
        <dbReference type="ARBA" id="ARBA00023319"/>
    </source>
</evidence>
<keyword evidence="2" id="KW-1003">Cell membrane</keyword>
<evidence type="ECO:0000256" key="1">
    <source>
        <dbReference type="ARBA" id="ARBA00004251"/>
    </source>
</evidence>
<organism evidence="15 16">
    <name type="scientific">Oryzias melastigma</name>
    <name type="common">Marine medaka</name>
    <dbReference type="NCBI Taxonomy" id="30732"/>
    <lineage>
        <taxon>Eukaryota</taxon>
        <taxon>Metazoa</taxon>
        <taxon>Chordata</taxon>
        <taxon>Craniata</taxon>
        <taxon>Vertebrata</taxon>
        <taxon>Euteleostomi</taxon>
        <taxon>Actinopterygii</taxon>
        <taxon>Neopterygii</taxon>
        <taxon>Teleostei</taxon>
        <taxon>Neoteleostei</taxon>
        <taxon>Acanthomorphata</taxon>
        <taxon>Ovalentaria</taxon>
        <taxon>Atherinomorphae</taxon>
        <taxon>Beloniformes</taxon>
        <taxon>Adrianichthyidae</taxon>
        <taxon>Oryziinae</taxon>
        <taxon>Oryzias</taxon>
    </lineage>
</organism>
<dbReference type="GO" id="GO:0007166">
    <property type="term" value="P:cell surface receptor signaling pathway"/>
    <property type="evidence" value="ECO:0007669"/>
    <property type="project" value="TreeGrafter"/>
</dbReference>
<protein>
    <submittedName>
        <fullName evidence="15">Programmed cell death 1 ligand 1</fullName>
    </submittedName>
</protein>
<feature type="region of interest" description="Disordered" evidence="11">
    <location>
        <begin position="181"/>
        <end position="216"/>
    </location>
</feature>
<evidence type="ECO:0000313" key="15">
    <source>
        <dbReference type="EMBL" id="KAF6733384.1"/>
    </source>
</evidence>
<dbReference type="InterPro" id="IPR036179">
    <property type="entry name" value="Ig-like_dom_sf"/>
</dbReference>
<feature type="signal peptide" evidence="13">
    <location>
        <begin position="1"/>
        <end position="23"/>
    </location>
</feature>
<feature type="transmembrane region" description="Helical" evidence="12">
    <location>
        <begin position="150"/>
        <end position="175"/>
    </location>
</feature>
<dbReference type="SUPFAM" id="SSF48726">
    <property type="entry name" value="Immunoglobulin"/>
    <property type="match status" value="1"/>
</dbReference>
<dbReference type="InterPro" id="IPR013783">
    <property type="entry name" value="Ig-like_fold"/>
</dbReference>
<dbReference type="SMART" id="SM00409">
    <property type="entry name" value="IG"/>
    <property type="match status" value="1"/>
</dbReference>